<evidence type="ECO:0000313" key="3">
    <source>
        <dbReference type="Proteomes" id="UP000182725"/>
    </source>
</evidence>
<dbReference type="EMBL" id="FNTV01000001">
    <property type="protein sequence ID" value="SEE84238.1"/>
    <property type="molecule type" value="Genomic_DNA"/>
</dbReference>
<dbReference type="PANTHER" id="PTHR43792">
    <property type="entry name" value="GNAT FAMILY, PUTATIVE (AFU_ORTHOLOGUE AFUA_3G00765)-RELATED-RELATED"/>
    <property type="match status" value="1"/>
</dbReference>
<dbReference type="AlphaFoldDB" id="A0A1H5M794"/>
<dbReference type="InterPro" id="IPR000182">
    <property type="entry name" value="GNAT_dom"/>
</dbReference>
<dbReference type="Gene3D" id="3.40.630.30">
    <property type="match status" value="1"/>
</dbReference>
<reference evidence="2 3" key="1">
    <citation type="submission" date="2016-10" db="EMBL/GenBank/DDBJ databases">
        <authorList>
            <person name="de Groot N.N."/>
        </authorList>
    </citation>
    <scope>NUCLEOTIDE SEQUENCE [LARGE SCALE GENOMIC DNA]</scope>
    <source>
        <strain evidence="2 3">DSM 22274</strain>
    </source>
</reference>
<organism evidence="2 3">
    <name type="scientific">Arthrobacter alpinus</name>
    <dbReference type="NCBI Taxonomy" id="656366"/>
    <lineage>
        <taxon>Bacteria</taxon>
        <taxon>Bacillati</taxon>
        <taxon>Actinomycetota</taxon>
        <taxon>Actinomycetes</taxon>
        <taxon>Micrococcales</taxon>
        <taxon>Micrococcaceae</taxon>
        <taxon>Arthrobacter</taxon>
    </lineage>
</organism>
<dbReference type="GO" id="GO:0016747">
    <property type="term" value="F:acyltransferase activity, transferring groups other than amino-acyl groups"/>
    <property type="evidence" value="ECO:0007669"/>
    <property type="project" value="InterPro"/>
</dbReference>
<protein>
    <submittedName>
        <fullName evidence="2">Protein N-acetyltransferase, RimJ/RimL family</fullName>
    </submittedName>
</protein>
<dbReference type="SUPFAM" id="SSF55729">
    <property type="entry name" value="Acyl-CoA N-acyltransferases (Nat)"/>
    <property type="match status" value="1"/>
</dbReference>
<evidence type="ECO:0000259" key="1">
    <source>
        <dbReference type="PROSITE" id="PS51186"/>
    </source>
</evidence>
<dbReference type="Pfam" id="PF13302">
    <property type="entry name" value="Acetyltransf_3"/>
    <property type="match status" value="1"/>
</dbReference>
<accession>A0A1H5M794</accession>
<feature type="domain" description="N-acetyltransferase" evidence="1">
    <location>
        <begin position="3"/>
        <end position="159"/>
    </location>
</feature>
<dbReference type="RefSeq" id="WP_074712061.1">
    <property type="nucleotide sequence ID" value="NZ_FNTV01000001.1"/>
</dbReference>
<dbReference type="InterPro" id="IPR016181">
    <property type="entry name" value="Acyl_CoA_acyltransferase"/>
</dbReference>
<keyword evidence="2" id="KW-0808">Transferase</keyword>
<proteinExistence type="predicted"/>
<sequence length="180" mass="20328">MSISFEPMTPADADEVMAFLSSNRFPFHVQAAPETPNVRQGIENGRFWNADTQGYWVLSEGIRIGLASLEDLQDAGSPLFDLRLGEAHRGKGIGVEVLRALCNLVFTTMPEVRRFEGQTREDNIAMRKTFIRAGFLKEAHYRLAWPNNDGGYVASIAYAILRQDWENGTVTEFDWDDILI</sequence>
<gene>
    <name evidence="2" type="ORF">SAMN04489740_2749</name>
</gene>
<dbReference type="PROSITE" id="PS51186">
    <property type="entry name" value="GNAT"/>
    <property type="match status" value="1"/>
</dbReference>
<evidence type="ECO:0000313" key="2">
    <source>
        <dbReference type="EMBL" id="SEE84238.1"/>
    </source>
</evidence>
<dbReference type="Proteomes" id="UP000182725">
    <property type="component" value="Unassembled WGS sequence"/>
</dbReference>
<name>A0A1H5M794_9MICC</name>
<dbReference type="InterPro" id="IPR051531">
    <property type="entry name" value="N-acetyltransferase"/>
</dbReference>